<dbReference type="EMBL" id="FNGA01000003">
    <property type="protein sequence ID" value="SDL11029.1"/>
    <property type="molecule type" value="Genomic_DNA"/>
</dbReference>
<proteinExistence type="predicted"/>
<dbReference type="Pfam" id="PF09723">
    <property type="entry name" value="Zn_ribbon_8"/>
    <property type="match status" value="1"/>
</dbReference>
<evidence type="ECO:0000256" key="1">
    <source>
        <dbReference type="SAM" id="MobiDB-lite"/>
    </source>
</evidence>
<organism evidence="3 4">
    <name type="scientific">Maridesulfovibrio ferrireducens</name>
    <dbReference type="NCBI Taxonomy" id="246191"/>
    <lineage>
        <taxon>Bacteria</taxon>
        <taxon>Pseudomonadati</taxon>
        <taxon>Thermodesulfobacteriota</taxon>
        <taxon>Desulfovibrionia</taxon>
        <taxon>Desulfovibrionales</taxon>
        <taxon>Desulfovibrionaceae</taxon>
        <taxon>Maridesulfovibrio</taxon>
    </lineage>
</organism>
<evidence type="ECO:0000259" key="2">
    <source>
        <dbReference type="SMART" id="SM00834"/>
    </source>
</evidence>
<protein>
    <submittedName>
        <fullName evidence="3">Putative regulatory protein, FmdB family</fullName>
    </submittedName>
</protein>
<evidence type="ECO:0000313" key="4">
    <source>
        <dbReference type="Proteomes" id="UP000199053"/>
    </source>
</evidence>
<accession>A0A1G9HDQ3</accession>
<feature type="region of interest" description="Disordered" evidence="1">
    <location>
        <begin position="44"/>
        <end position="69"/>
    </location>
</feature>
<sequence>MPIFEYICLECGKIYEEISSSDANEGECPSCGKTTREKLISSTSTLTGKEAPVTKPHGGKGCCGSSPSAKGCIPGSCCGRT</sequence>
<dbReference type="AlphaFoldDB" id="A0A1G9HDQ3"/>
<dbReference type="InterPro" id="IPR013429">
    <property type="entry name" value="Regulatory_FmdB_Zinc_ribbon"/>
</dbReference>
<reference evidence="4" key="1">
    <citation type="submission" date="2016-10" db="EMBL/GenBank/DDBJ databases">
        <authorList>
            <person name="Varghese N."/>
            <person name="Submissions S."/>
        </authorList>
    </citation>
    <scope>NUCLEOTIDE SEQUENCE [LARGE SCALE GENOMIC DNA]</scope>
    <source>
        <strain evidence="4">DSM 16995</strain>
    </source>
</reference>
<gene>
    <name evidence="3" type="ORF">SAMN05660337_2117</name>
</gene>
<dbReference type="RefSeq" id="WP_092160878.1">
    <property type="nucleotide sequence ID" value="NZ_FNGA01000003.1"/>
</dbReference>
<dbReference type="Proteomes" id="UP000199053">
    <property type="component" value="Unassembled WGS sequence"/>
</dbReference>
<evidence type="ECO:0000313" key="3">
    <source>
        <dbReference type="EMBL" id="SDL11029.1"/>
    </source>
</evidence>
<dbReference type="Gene3D" id="2.20.28.30">
    <property type="entry name" value="RNA polymerase ii, chain L"/>
    <property type="match status" value="1"/>
</dbReference>
<dbReference type="OrthoDB" id="9813321at2"/>
<dbReference type="NCBIfam" id="TIGR02605">
    <property type="entry name" value="CxxC_CxxC_SSSS"/>
    <property type="match status" value="1"/>
</dbReference>
<dbReference type="STRING" id="246191.SAMN05660337_2117"/>
<feature type="domain" description="Putative regulatory protein FmdB zinc ribbon" evidence="2">
    <location>
        <begin position="1"/>
        <end position="41"/>
    </location>
</feature>
<keyword evidence="4" id="KW-1185">Reference proteome</keyword>
<dbReference type="SMART" id="SM00834">
    <property type="entry name" value="CxxC_CXXC_SSSS"/>
    <property type="match status" value="1"/>
</dbReference>
<name>A0A1G9HDQ3_9BACT</name>